<dbReference type="Pfam" id="PF14501">
    <property type="entry name" value="HATPase_c_5"/>
    <property type="match status" value="1"/>
</dbReference>
<evidence type="ECO:0000256" key="1">
    <source>
        <dbReference type="SAM" id="Phobius"/>
    </source>
</evidence>
<dbReference type="InterPro" id="IPR032834">
    <property type="entry name" value="NatK-like_C"/>
</dbReference>
<dbReference type="AlphaFoldDB" id="A0A174ZTF9"/>
<keyword evidence="1" id="KW-0812">Transmembrane</keyword>
<feature type="transmembrane region" description="Helical" evidence="1">
    <location>
        <begin position="197"/>
        <end position="219"/>
    </location>
</feature>
<dbReference type="Gene3D" id="3.30.565.10">
    <property type="entry name" value="Histidine kinase-like ATPase, C-terminal domain"/>
    <property type="match status" value="1"/>
</dbReference>
<evidence type="ECO:0000313" key="3">
    <source>
        <dbReference type="EMBL" id="CUQ87201.1"/>
    </source>
</evidence>
<feature type="transmembrane region" description="Helical" evidence="1">
    <location>
        <begin position="38"/>
        <end position="56"/>
    </location>
</feature>
<dbReference type="STRING" id="39492.ERS852540_01458"/>
<organism evidence="3 4">
    <name type="scientific">[Eubacterium] siraeum</name>
    <dbReference type="NCBI Taxonomy" id="39492"/>
    <lineage>
        <taxon>Bacteria</taxon>
        <taxon>Bacillati</taxon>
        <taxon>Bacillota</taxon>
        <taxon>Clostridia</taxon>
        <taxon>Eubacteriales</taxon>
        <taxon>Oscillospiraceae</taxon>
        <taxon>Oscillospiraceae incertae sedis</taxon>
    </lineage>
</organism>
<dbReference type="EMBL" id="CZBY01000010">
    <property type="protein sequence ID" value="CUQ87201.1"/>
    <property type="molecule type" value="Genomic_DNA"/>
</dbReference>
<dbReference type="PANTHER" id="PTHR40448:SF1">
    <property type="entry name" value="TWO-COMPONENT SENSOR HISTIDINE KINASE"/>
    <property type="match status" value="1"/>
</dbReference>
<feature type="transmembrane region" description="Helical" evidence="1">
    <location>
        <begin position="62"/>
        <end position="82"/>
    </location>
</feature>
<feature type="transmembrane region" description="Helical" evidence="1">
    <location>
        <begin position="131"/>
        <end position="153"/>
    </location>
</feature>
<keyword evidence="1" id="KW-1133">Transmembrane helix</keyword>
<proteinExistence type="predicted"/>
<dbReference type="GO" id="GO:0042802">
    <property type="term" value="F:identical protein binding"/>
    <property type="evidence" value="ECO:0007669"/>
    <property type="project" value="TreeGrafter"/>
</dbReference>
<reference evidence="3 4" key="1">
    <citation type="submission" date="2015-09" db="EMBL/GenBank/DDBJ databases">
        <authorList>
            <consortium name="Pathogen Informatics"/>
        </authorList>
    </citation>
    <scope>NUCLEOTIDE SEQUENCE [LARGE SCALE GENOMIC DNA]</scope>
    <source>
        <strain evidence="3 4">2789STDY5834928</strain>
    </source>
</reference>
<name>A0A174ZTF9_9FIRM</name>
<dbReference type="PANTHER" id="PTHR40448">
    <property type="entry name" value="TWO-COMPONENT SENSOR HISTIDINE KINASE"/>
    <property type="match status" value="1"/>
</dbReference>
<sequence length="442" mass="49034">MGLFSTVTEIIATICENVIILWFLTSFFGAKYTGIKKYSAFVATVVITTAFTSFLSNILPDKFLLCTPGFIILLILYCRLFLHGTLLCHILFPVIAETTLMLVAISIYTLSGNFMSQSPAEAVGDSSSSQRIVILIISKVVLFGLLGLILLLTRKNKTELHSNEWIAFSAVFAATLLSGICIYKIELGIKLGSANKILFFTLTVAGLIIINIISFYMLVRISREHKENIKKSMLLVQINEQANNLDEMRRMYDELRKIRHDIKGQLGTVSELIRSGKSEQALSFLENAGISQADINIPVHTDNEMLNAILVFLNSKCSASGITLRTNVMSSDISRFSAADISVILTNLTTNAIEGSVRSHGEEILLELSVQCNYYCIRVANQIEKSVLESNPMLITTKKDKTAHGFGVASVKMLAEKYNGMTSFYERNGQFIADVWLKLSDL</sequence>
<feature type="domain" description="Sensor histidine kinase NatK-like C-terminal" evidence="2">
    <location>
        <begin position="338"/>
        <end position="437"/>
    </location>
</feature>
<feature type="transmembrane region" description="Helical" evidence="1">
    <location>
        <begin position="165"/>
        <end position="185"/>
    </location>
</feature>
<feature type="transmembrane region" description="Helical" evidence="1">
    <location>
        <begin position="6"/>
        <end position="26"/>
    </location>
</feature>
<evidence type="ECO:0000313" key="4">
    <source>
        <dbReference type="Proteomes" id="UP000095662"/>
    </source>
</evidence>
<dbReference type="InterPro" id="IPR036890">
    <property type="entry name" value="HATPase_C_sf"/>
</dbReference>
<evidence type="ECO:0000259" key="2">
    <source>
        <dbReference type="Pfam" id="PF14501"/>
    </source>
</evidence>
<gene>
    <name evidence="3" type="ORF">ERS852540_01458</name>
</gene>
<dbReference type="SUPFAM" id="SSF55874">
    <property type="entry name" value="ATPase domain of HSP90 chaperone/DNA topoisomerase II/histidine kinase"/>
    <property type="match status" value="1"/>
</dbReference>
<accession>A0A174ZTF9</accession>
<feature type="transmembrane region" description="Helical" evidence="1">
    <location>
        <begin position="89"/>
        <end position="111"/>
    </location>
</feature>
<dbReference type="Proteomes" id="UP000095662">
    <property type="component" value="Unassembled WGS sequence"/>
</dbReference>
<dbReference type="OrthoDB" id="1852641at2"/>
<keyword evidence="1" id="KW-0472">Membrane</keyword>
<protein>
    <recommendedName>
        <fullName evidence="2">Sensor histidine kinase NatK-like C-terminal domain-containing protein</fullName>
    </recommendedName>
</protein>